<dbReference type="PANTHER" id="PTHR42943">
    <property type="entry name" value="GLUTATHIONE S-TRANSFERASE KAPPA"/>
    <property type="match status" value="1"/>
</dbReference>
<comment type="similarity">
    <text evidence="1">Belongs to the GST superfamily. NadH family.</text>
</comment>
<name>A0A368BQ84_9GAMM</name>
<dbReference type="InterPro" id="IPR051924">
    <property type="entry name" value="GST_Kappa/NadH"/>
</dbReference>
<dbReference type="AlphaFoldDB" id="A0A368BQ84"/>
<dbReference type="Gene3D" id="3.40.30.10">
    <property type="entry name" value="Glutaredoxin"/>
    <property type="match status" value="1"/>
</dbReference>
<dbReference type="EMBL" id="QOPC01000003">
    <property type="protein sequence ID" value="RCL39450.1"/>
    <property type="molecule type" value="Genomic_DNA"/>
</dbReference>
<gene>
    <name evidence="4" type="ORF">DBW98_00975</name>
</gene>
<organism evidence="4 5">
    <name type="scientific">SAR86 cluster bacterium</name>
    <dbReference type="NCBI Taxonomy" id="2030880"/>
    <lineage>
        <taxon>Bacteria</taxon>
        <taxon>Pseudomonadati</taxon>
        <taxon>Pseudomonadota</taxon>
        <taxon>Gammaproteobacteria</taxon>
        <taxon>SAR86 cluster</taxon>
    </lineage>
</organism>
<dbReference type="InterPro" id="IPR014440">
    <property type="entry name" value="HCCAis_GSTk"/>
</dbReference>
<accession>A0A368BQ84</accession>
<evidence type="ECO:0000256" key="2">
    <source>
        <dbReference type="PIRSR" id="PIRSR006386-1"/>
    </source>
</evidence>
<dbReference type="SUPFAM" id="SSF52833">
    <property type="entry name" value="Thioredoxin-like"/>
    <property type="match status" value="1"/>
</dbReference>
<dbReference type="GO" id="GO:0004602">
    <property type="term" value="F:glutathione peroxidase activity"/>
    <property type="evidence" value="ECO:0007669"/>
    <property type="project" value="TreeGrafter"/>
</dbReference>
<dbReference type="InterPro" id="IPR001853">
    <property type="entry name" value="DSBA-like_thioredoxin_dom"/>
</dbReference>
<dbReference type="CDD" id="cd03022">
    <property type="entry name" value="DsbA_HCCA_Iso"/>
    <property type="match status" value="1"/>
</dbReference>
<dbReference type="Proteomes" id="UP000253032">
    <property type="component" value="Unassembled WGS sequence"/>
</dbReference>
<feature type="domain" description="DSBA-like thioredoxin" evidence="3">
    <location>
        <begin position="3"/>
        <end position="195"/>
    </location>
</feature>
<dbReference type="GO" id="GO:0018845">
    <property type="term" value="F:2-hydroxychromene-2-carboxylate isomerase activity"/>
    <property type="evidence" value="ECO:0007669"/>
    <property type="project" value="UniProtKB-UniRule"/>
</dbReference>
<dbReference type="InterPro" id="IPR044087">
    <property type="entry name" value="NahD-like"/>
</dbReference>
<dbReference type="Pfam" id="PF01323">
    <property type="entry name" value="DSBA"/>
    <property type="match status" value="1"/>
</dbReference>
<evidence type="ECO:0000256" key="1">
    <source>
        <dbReference type="PIRNR" id="PIRNR006386"/>
    </source>
</evidence>
<dbReference type="GO" id="GO:1901170">
    <property type="term" value="P:naphthalene catabolic process"/>
    <property type="evidence" value="ECO:0007669"/>
    <property type="project" value="InterPro"/>
</dbReference>
<dbReference type="GO" id="GO:0004364">
    <property type="term" value="F:glutathione transferase activity"/>
    <property type="evidence" value="ECO:0007669"/>
    <property type="project" value="TreeGrafter"/>
</dbReference>
<evidence type="ECO:0000313" key="4">
    <source>
        <dbReference type="EMBL" id="RCL39450.1"/>
    </source>
</evidence>
<protein>
    <recommendedName>
        <fullName evidence="1">2-hydroxychromene-2-carboxylate isomerase</fullName>
        <ecNumber evidence="1">5.99.1.4</ecNumber>
    </recommendedName>
</protein>
<sequence>MNVDFIFDFASPNAYLCHKAIQNLEKTHDINFKYIPCLLGGIMKLTNNQPPMITLAEIPNKMKYEFDTAFNRFIKEHGITKFKMNEHFPVNTISLIRGAIVAQKNDFFDSYVEIVLSGLWEQSLKLDSPESLHELLKKNDCHADLVIDGISRTEIKEELIANTSKAAENGAFGIPTFFVDGEMFYGKDTLRELKELASS</sequence>
<dbReference type="PANTHER" id="PTHR42943:SF2">
    <property type="entry name" value="GLUTATHIONE S-TRANSFERASE KAPPA 1"/>
    <property type="match status" value="1"/>
</dbReference>
<dbReference type="GO" id="GO:0006749">
    <property type="term" value="P:glutathione metabolic process"/>
    <property type="evidence" value="ECO:0007669"/>
    <property type="project" value="TreeGrafter"/>
</dbReference>
<reference evidence="4 5" key="1">
    <citation type="journal article" date="2018" name="Microbiome">
        <title>Fine metagenomic profile of the Mediterranean stratified and mixed water columns revealed by assembly and recruitment.</title>
        <authorList>
            <person name="Haro-Moreno J.M."/>
            <person name="Lopez-Perez M."/>
            <person name="De La Torre J.R."/>
            <person name="Picazo A."/>
            <person name="Camacho A."/>
            <person name="Rodriguez-Valera F."/>
        </authorList>
    </citation>
    <scope>NUCLEOTIDE SEQUENCE [LARGE SCALE GENOMIC DNA]</scope>
    <source>
        <strain evidence="4">MED-G84</strain>
    </source>
</reference>
<dbReference type="PIRSF" id="PIRSF006386">
    <property type="entry name" value="HCCAis_GSTk"/>
    <property type="match status" value="1"/>
</dbReference>
<comment type="caution">
    <text evidence="4">The sequence shown here is derived from an EMBL/GenBank/DDBJ whole genome shotgun (WGS) entry which is preliminary data.</text>
</comment>
<keyword evidence="1 4" id="KW-0413">Isomerase</keyword>
<proteinExistence type="inferred from homology"/>
<dbReference type="InterPro" id="IPR036249">
    <property type="entry name" value="Thioredoxin-like_sf"/>
</dbReference>
<evidence type="ECO:0000259" key="3">
    <source>
        <dbReference type="Pfam" id="PF01323"/>
    </source>
</evidence>
<dbReference type="EC" id="5.99.1.4" evidence="1"/>
<feature type="active site" description="Nucleophile" evidence="2">
    <location>
        <position position="11"/>
    </location>
</feature>
<comment type="catalytic activity">
    <reaction evidence="1">
        <text>2-hydroxychromene-2-carboxylate = (3E)-4-(2-hydroxyphenyl)-2-oxobut-3-enoate</text>
        <dbReference type="Rhea" id="RHEA:27401"/>
        <dbReference type="ChEBI" id="CHEBI:59350"/>
        <dbReference type="ChEBI" id="CHEBI:59353"/>
        <dbReference type="EC" id="5.99.1.4"/>
    </reaction>
</comment>
<evidence type="ECO:0000313" key="5">
    <source>
        <dbReference type="Proteomes" id="UP000253032"/>
    </source>
</evidence>